<accession>A0A1J4JRK2</accession>
<dbReference type="InterPro" id="IPR040122">
    <property type="entry name" value="Importin_beta"/>
</dbReference>
<proteinExistence type="predicted"/>
<evidence type="ECO:0000256" key="5">
    <source>
        <dbReference type="ARBA" id="ARBA00022927"/>
    </source>
</evidence>
<dbReference type="VEuPathDB" id="TrichDB:TRFO_31281"/>
<keyword evidence="7" id="KW-1185">Reference proteome</keyword>
<dbReference type="PANTHER" id="PTHR10527">
    <property type="entry name" value="IMPORTIN BETA"/>
    <property type="match status" value="1"/>
</dbReference>
<dbReference type="GO" id="GO:0006606">
    <property type="term" value="P:protein import into nucleus"/>
    <property type="evidence" value="ECO:0007669"/>
    <property type="project" value="InterPro"/>
</dbReference>
<comment type="subcellular location">
    <subcellularLocation>
        <location evidence="1">Cytoplasm</location>
    </subcellularLocation>
</comment>
<comment type="caution">
    <text evidence="6">The sequence shown here is derived from an EMBL/GenBank/DDBJ whole genome shotgun (WGS) entry which is preliminary data.</text>
</comment>
<dbReference type="Proteomes" id="UP000179807">
    <property type="component" value="Unassembled WGS sequence"/>
</dbReference>
<gene>
    <name evidence="6" type="ORF">TRFO_31281</name>
</gene>
<dbReference type="InterPro" id="IPR016024">
    <property type="entry name" value="ARM-type_fold"/>
</dbReference>
<evidence type="ECO:0008006" key="8">
    <source>
        <dbReference type="Google" id="ProtNLM"/>
    </source>
</evidence>
<sequence length="835" mass="96006">MDEFKRLLVAFNDVSHPESQKEAEKILIQMKESNKNEFLRMILHLLESSDHSIIYFDLISLVLANMTINSHPKIKNLNDFDPSLIMKLLTQTYFFLSSSNISLRTNSSTLFSNILIKAQYSSTDFQTMPIFLSFFTQVYQNPLLIHSISLIVDHFCTYDEFTPEVLSNIYCLIIKILSDFSTPMHQETYQKTDQEMLSDSSHEMIEKLSQEICKNGLLVLNSILPYLNEIMIEEISKVIPLLLNFYFGNSLPKENALKCLSTIMYYYYPLLGNFLPTLASQNFITNINCENDFEPVIKQYLHFWKYTAKMEREVTHLPIIENSLPLLLLVILQIAASSKVPICDSNGDEPSIKAAFVLRLITSLYPKIVCPILENYIQQKYNSEIYGEREATLIAICFILEYNDVNSGIDQSLSRDNYFGVIIAGFNDPIPRVRQNALYCTELFLTQIGLNESSIELLKILITKISNDECIAEDAAIVIGRIVALDNFPFFKESIIELIKFSSSIDLNSASVAFDSLSKIIESASNDILLYFLDIILNLFESSNFSEYHLLKYIHLFTELIYKLKTSINTYNLFDRIWTIITAGAQKYHFHLVLPASALVRASPERFIDNDNCYNDTYHDKMNNTVNHYKVFVINLILSALKSEYFNFACEGLKIILRSSIVVNLSYWGQEIIESLLNLMISEEINSSNKKEVVEALDCINKSMNPLFLQNFNVILPPILECASNLVDYEEYDTLSAYIRFFTTVMELNIPNETKINPCKSLFQLIDLSTTGEFNDLYLIDSIIDAIYAIGQIFPDNVKLFYMNCKRFKLFMSYSLSYDVDKEKISSIITILNSE</sequence>
<evidence type="ECO:0000313" key="7">
    <source>
        <dbReference type="Proteomes" id="UP000179807"/>
    </source>
</evidence>
<organism evidence="6 7">
    <name type="scientific">Tritrichomonas foetus</name>
    <dbReference type="NCBI Taxonomy" id="1144522"/>
    <lineage>
        <taxon>Eukaryota</taxon>
        <taxon>Metamonada</taxon>
        <taxon>Parabasalia</taxon>
        <taxon>Tritrichomonadida</taxon>
        <taxon>Tritrichomonadidae</taxon>
        <taxon>Tritrichomonas</taxon>
    </lineage>
</organism>
<dbReference type="SUPFAM" id="SSF48371">
    <property type="entry name" value="ARM repeat"/>
    <property type="match status" value="1"/>
</dbReference>
<dbReference type="GO" id="GO:0005737">
    <property type="term" value="C:cytoplasm"/>
    <property type="evidence" value="ECO:0007669"/>
    <property type="project" value="UniProtKB-SubCell"/>
</dbReference>
<evidence type="ECO:0000313" key="6">
    <source>
        <dbReference type="EMBL" id="OHT01767.1"/>
    </source>
</evidence>
<keyword evidence="5" id="KW-0653">Protein transport</keyword>
<dbReference type="AlphaFoldDB" id="A0A1J4JRK2"/>
<evidence type="ECO:0000256" key="2">
    <source>
        <dbReference type="ARBA" id="ARBA00022448"/>
    </source>
</evidence>
<evidence type="ECO:0000256" key="3">
    <source>
        <dbReference type="ARBA" id="ARBA00022490"/>
    </source>
</evidence>
<evidence type="ECO:0000256" key="1">
    <source>
        <dbReference type="ARBA" id="ARBA00004496"/>
    </source>
</evidence>
<dbReference type="InterPro" id="IPR011989">
    <property type="entry name" value="ARM-like"/>
</dbReference>
<dbReference type="GeneID" id="94842549"/>
<evidence type="ECO:0000256" key="4">
    <source>
        <dbReference type="ARBA" id="ARBA00022737"/>
    </source>
</evidence>
<reference evidence="6" key="1">
    <citation type="submission" date="2016-10" db="EMBL/GenBank/DDBJ databases">
        <authorList>
            <person name="Benchimol M."/>
            <person name="Almeida L.G."/>
            <person name="Vasconcelos A.T."/>
            <person name="Perreira-Neves A."/>
            <person name="Rosa I.A."/>
            <person name="Tasca T."/>
            <person name="Bogo M.R."/>
            <person name="de Souza W."/>
        </authorList>
    </citation>
    <scope>NUCLEOTIDE SEQUENCE [LARGE SCALE GENOMIC DNA]</scope>
    <source>
        <strain evidence="6">K</strain>
    </source>
</reference>
<protein>
    <recommendedName>
        <fullName evidence="8">Importin N-terminal domain-containing protein</fullName>
    </recommendedName>
</protein>
<dbReference type="Gene3D" id="1.25.10.10">
    <property type="entry name" value="Leucine-rich Repeat Variant"/>
    <property type="match status" value="1"/>
</dbReference>
<keyword evidence="4" id="KW-0677">Repeat</keyword>
<keyword evidence="2" id="KW-0813">Transport</keyword>
<dbReference type="EMBL" id="MLAK01000895">
    <property type="protein sequence ID" value="OHT01767.1"/>
    <property type="molecule type" value="Genomic_DNA"/>
</dbReference>
<dbReference type="RefSeq" id="XP_068354903.1">
    <property type="nucleotide sequence ID" value="XM_068507845.1"/>
</dbReference>
<name>A0A1J4JRK2_9EUKA</name>
<keyword evidence="3" id="KW-0963">Cytoplasm</keyword>